<dbReference type="InterPro" id="IPR016181">
    <property type="entry name" value="Acyl_CoA_acyltransferase"/>
</dbReference>
<proteinExistence type="predicted"/>
<keyword evidence="5" id="KW-1185">Reference proteome</keyword>
<dbReference type="Pfam" id="PF00583">
    <property type="entry name" value="Acetyltransf_1"/>
    <property type="match status" value="1"/>
</dbReference>
<comment type="caution">
    <text evidence="4">The sequence shown here is derived from an EMBL/GenBank/DDBJ whole genome shotgun (WGS) entry which is preliminary data.</text>
</comment>
<evidence type="ECO:0000313" key="4">
    <source>
        <dbReference type="EMBL" id="MEN3068437.1"/>
    </source>
</evidence>
<dbReference type="CDD" id="cd04301">
    <property type="entry name" value="NAT_SF"/>
    <property type="match status" value="1"/>
</dbReference>
<dbReference type="InterPro" id="IPR050832">
    <property type="entry name" value="Bact_Acetyltransf"/>
</dbReference>
<gene>
    <name evidence="4" type="ORF">ABDB84_08095</name>
</gene>
<evidence type="ECO:0000313" key="5">
    <source>
        <dbReference type="Proteomes" id="UP001410394"/>
    </source>
</evidence>
<dbReference type="PANTHER" id="PTHR43877">
    <property type="entry name" value="AMINOALKYLPHOSPHONATE N-ACETYLTRANSFERASE-RELATED-RELATED"/>
    <property type="match status" value="1"/>
</dbReference>
<dbReference type="SUPFAM" id="SSF55729">
    <property type="entry name" value="Acyl-CoA N-acyltransferases (Nat)"/>
    <property type="match status" value="1"/>
</dbReference>
<dbReference type="RefSeq" id="WP_345919205.1">
    <property type="nucleotide sequence ID" value="NZ_JBDIVE010000003.1"/>
</dbReference>
<reference evidence="4 5" key="1">
    <citation type="journal article" date="2018" name="Int. J. Syst. Evol. Microbiol.">
        <title>Uliginosibacterium sediminicola sp. nov., isolated from freshwater sediment.</title>
        <authorList>
            <person name="Hwang W.M."/>
            <person name="Kim S.M."/>
            <person name="Kang K."/>
            <person name="Ahn T.Y."/>
        </authorList>
    </citation>
    <scope>NUCLEOTIDE SEQUENCE [LARGE SCALE GENOMIC DNA]</scope>
    <source>
        <strain evidence="4 5">M1-21</strain>
    </source>
</reference>
<keyword evidence="1" id="KW-0808">Transferase</keyword>
<sequence>MAMRNSVRSPCPRPAKTAHHLREDEAARLSSAGAQALPCLTIENMEPVSFNPAQQHRLEALLQIVFESRGQAFDPAGRQADIRNIAEIYQRDGGDFWVLMSGDTLIATIALKIIDRAAGIGEIKRYFVLPDLQGQGIGAQLMDHAIAAARARQLRTLRLDTMKSAHAALSIFRKKGFYEIEKYNANEVAEIFMEKTL</sequence>
<evidence type="ECO:0000256" key="1">
    <source>
        <dbReference type="ARBA" id="ARBA00022679"/>
    </source>
</evidence>
<feature type="domain" description="N-acetyltransferase" evidence="3">
    <location>
        <begin position="48"/>
        <end position="197"/>
    </location>
</feature>
<dbReference type="PROSITE" id="PS51186">
    <property type="entry name" value="GNAT"/>
    <property type="match status" value="1"/>
</dbReference>
<keyword evidence="2" id="KW-0012">Acyltransferase</keyword>
<name>A0ABU9YY76_9RHOO</name>
<accession>A0ABU9YY76</accession>
<evidence type="ECO:0000256" key="2">
    <source>
        <dbReference type="ARBA" id="ARBA00023315"/>
    </source>
</evidence>
<dbReference type="PANTHER" id="PTHR43877:SF2">
    <property type="entry name" value="AMINOALKYLPHOSPHONATE N-ACETYLTRANSFERASE-RELATED"/>
    <property type="match status" value="1"/>
</dbReference>
<protein>
    <submittedName>
        <fullName evidence="4">GNAT family N-acetyltransferase</fullName>
    </submittedName>
</protein>
<organism evidence="4 5">
    <name type="scientific">Uliginosibacterium sediminicola</name>
    <dbReference type="NCBI Taxonomy" id="2024550"/>
    <lineage>
        <taxon>Bacteria</taxon>
        <taxon>Pseudomonadati</taxon>
        <taxon>Pseudomonadota</taxon>
        <taxon>Betaproteobacteria</taxon>
        <taxon>Rhodocyclales</taxon>
        <taxon>Zoogloeaceae</taxon>
        <taxon>Uliginosibacterium</taxon>
    </lineage>
</organism>
<dbReference type="Gene3D" id="3.40.630.30">
    <property type="match status" value="1"/>
</dbReference>
<dbReference type="EMBL" id="JBDIVE010000003">
    <property type="protein sequence ID" value="MEN3068437.1"/>
    <property type="molecule type" value="Genomic_DNA"/>
</dbReference>
<dbReference type="Proteomes" id="UP001410394">
    <property type="component" value="Unassembled WGS sequence"/>
</dbReference>
<evidence type="ECO:0000259" key="3">
    <source>
        <dbReference type="PROSITE" id="PS51186"/>
    </source>
</evidence>
<dbReference type="InterPro" id="IPR000182">
    <property type="entry name" value="GNAT_dom"/>
</dbReference>